<comment type="caution">
    <text evidence="5">The sequence shown here is derived from an EMBL/GenBank/DDBJ whole genome shotgun (WGS) entry which is preliminary data.</text>
</comment>
<organism evidence="5 6">
    <name type="scientific">Euphydryas editha</name>
    <name type="common">Edith's checkerspot</name>
    <dbReference type="NCBI Taxonomy" id="104508"/>
    <lineage>
        <taxon>Eukaryota</taxon>
        <taxon>Metazoa</taxon>
        <taxon>Ecdysozoa</taxon>
        <taxon>Arthropoda</taxon>
        <taxon>Hexapoda</taxon>
        <taxon>Insecta</taxon>
        <taxon>Pterygota</taxon>
        <taxon>Neoptera</taxon>
        <taxon>Endopterygota</taxon>
        <taxon>Lepidoptera</taxon>
        <taxon>Glossata</taxon>
        <taxon>Ditrysia</taxon>
        <taxon>Papilionoidea</taxon>
        <taxon>Nymphalidae</taxon>
        <taxon>Nymphalinae</taxon>
        <taxon>Euphydryas</taxon>
    </lineage>
</organism>
<evidence type="ECO:0000256" key="3">
    <source>
        <dbReference type="ARBA" id="ARBA00022833"/>
    </source>
</evidence>
<reference evidence="5" key="1">
    <citation type="submission" date="2022-03" db="EMBL/GenBank/DDBJ databases">
        <authorList>
            <person name="Tunstrom K."/>
        </authorList>
    </citation>
    <scope>NUCLEOTIDE SEQUENCE</scope>
</reference>
<keyword evidence="6" id="KW-1185">Reference proteome</keyword>
<dbReference type="Proteomes" id="UP001153954">
    <property type="component" value="Unassembled WGS sequence"/>
</dbReference>
<keyword evidence="2" id="KW-0863">Zinc-finger</keyword>
<sequence>MNSFGVLSTAHLSLFRHSWFTRSEDIGQFRFSGGQRKKALIITGGFSYEKEREFPNGRTRWRCTHESGTCGANIYTIDSDVVLFYDKHDHN</sequence>
<keyword evidence="3" id="KW-0862">Zinc</keyword>
<feature type="domain" description="FLYWCH-type" evidence="4">
    <location>
        <begin position="33"/>
        <end position="90"/>
    </location>
</feature>
<dbReference type="InterPro" id="IPR007588">
    <property type="entry name" value="Znf_FLYWCH"/>
</dbReference>
<evidence type="ECO:0000313" key="6">
    <source>
        <dbReference type="Proteomes" id="UP001153954"/>
    </source>
</evidence>
<proteinExistence type="predicted"/>
<keyword evidence="1" id="KW-0479">Metal-binding</keyword>
<dbReference type="Pfam" id="PF04500">
    <property type="entry name" value="FLYWCH"/>
    <property type="match status" value="1"/>
</dbReference>
<protein>
    <recommendedName>
        <fullName evidence="4">FLYWCH-type domain-containing protein</fullName>
    </recommendedName>
</protein>
<dbReference type="EMBL" id="CAKOGL010000004">
    <property type="protein sequence ID" value="CAH2085682.1"/>
    <property type="molecule type" value="Genomic_DNA"/>
</dbReference>
<evidence type="ECO:0000256" key="2">
    <source>
        <dbReference type="ARBA" id="ARBA00022771"/>
    </source>
</evidence>
<dbReference type="AlphaFoldDB" id="A0AAU9TIB4"/>
<dbReference type="Gene3D" id="2.20.25.240">
    <property type="match status" value="1"/>
</dbReference>
<accession>A0AAU9TIB4</accession>
<name>A0AAU9TIB4_EUPED</name>
<evidence type="ECO:0000313" key="5">
    <source>
        <dbReference type="EMBL" id="CAH2085682.1"/>
    </source>
</evidence>
<evidence type="ECO:0000259" key="4">
    <source>
        <dbReference type="Pfam" id="PF04500"/>
    </source>
</evidence>
<gene>
    <name evidence="5" type="ORF">EEDITHA_LOCUS2130</name>
</gene>
<evidence type="ECO:0000256" key="1">
    <source>
        <dbReference type="ARBA" id="ARBA00022723"/>
    </source>
</evidence>
<dbReference type="GO" id="GO:0008270">
    <property type="term" value="F:zinc ion binding"/>
    <property type="evidence" value="ECO:0007669"/>
    <property type="project" value="UniProtKB-KW"/>
</dbReference>